<evidence type="ECO:0000313" key="2">
    <source>
        <dbReference type="EMBL" id="CEG39763.1"/>
    </source>
</evidence>
<accession>A0A0N7L4V9</accession>
<reference evidence="3" key="1">
    <citation type="submission" date="2014-09" db="EMBL/GenBank/DDBJ databases">
        <authorList>
            <person name="Sharma Rahul"/>
            <person name="Thines Marco"/>
        </authorList>
    </citation>
    <scope>NUCLEOTIDE SEQUENCE [LARGE SCALE GENOMIC DNA]</scope>
</reference>
<proteinExistence type="predicted"/>
<dbReference type="RefSeq" id="XP_024576132.1">
    <property type="nucleotide sequence ID" value="XM_024725345.1"/>
</dbReference>
<organism evidence="2 3">
    <name type="scientific">Plasmopara halstedii</name>
    <name type="common">Downy mildew of sunflower</name>
    <dbReference type="NCBI Taxonomy" id="4781"/>
    <lineage>
        <taxon>Eukaryota</taxon>
        <taxon>Sar</taxon>
        <taxon>Stramenopiles</taxon>
        <taxon>Oomycota</taxon>
        <taxon>Peronosporomycetes</taxon>
        <taxon>Peronosporales</taxon>
        <taxon>Peronosporaceae</taxon>
        <taxon>Plasmopara</taxon>
    </lineage>
</organism>
<dbReference type="Pfam" id="PF23135">
    <property type="entry name" value="TRI4_N"/>
    <property type="match status" value="1"/>
</dbReference>
<keyword evidence="3" id="KW-1185">Reference proteome</keyword>
<dbReference type="OMA" id="YNGARRC"/>
<sequence>MTDAKTTSWLKAELVSELGFAEVDEIVQYITTSFHTHEEISSYLIELLGIPAKRAEQICTRLLSTLPSVPKLASMNAAAAAVAGKQEKMILRPKLVNSRSKPSKNSKGAASDLLNNSCIINCILCGLIEYNGARRCAHCDTELYYQAGVFLDDEATRQQMGEHIRLDEPDAQYPPVLKGEQHFYDEEVVGKDAQIGNAGHFITIPLDPNNRQVEVKISRNEQLATDARELVESIQRKMSKTRSVNSNSAKQAVALSEALVVVDDSYNLIYV</sequence>
<name>A0A0N7L4V9_PLAHL</name>
<dbReference type="Proteomes" id="UP000054928">
    <property type="component" value="Unassembled WGS sequence"/>
</dbReference>
<protein>
    <recommendedName>
        <fullName evidence="1">Activating signal cointegrator 1 N-terminal domain-containing protein</fullName>
    </recommendedName>
</protein>
<dbReference type="EMBL" id="CCYD01000442">
    <property type="protein sequence ID" value="CEG39763.1"/>
    <property type="molecule type" value="Genomic_DNA"/>
</dbReference>
<feature type="domain" description="Activating signal cointegrator 1 N-terminal" evidence="1">
    <location>
        <begin position="8"/>
        <end position="63"/>
    </location>
</feature>
<dbReference type="AlphaFoldDB" id="A0A0N7L4V9"/>
<dbReference type="InterPro" id="IPR056994">
    <property type="entry name" value="TRI4_N"/>
</dbReference>
<evidence type="ECO:0000259" key="1">
    <source>
        <dbReference type="Pfam" id="PF23135"/>
    </source>
</evidence>
<evidence type="ECO:0000313" key="3">
    <source>
        <dbReference type="Proteomes" id="UP000054928"/>
    </source>
</evidence>
<dbReference type="GeneID" id="36405054"/>
<dbReference type="OrthoDB" id="338816at2759"/>
<dbReference type="STRING" id="4781.A0A0N7L4V9"/>